<evidence type="ECO:0000256" key="1">
    <source>
        <dbReference type="ARBA" id="ARBA00022517"/>
    </source>
</evidence>
<dbReference type="PANTHER" id="PTHR42908">
    <property type="entry name" value="TRANSLATION ELONGATION FACTOR-RELATED"/>
    <property type="match status" value="1"/>
</dbReference>
<keyword evidence="2" id="KW-0547">Nucleotide-binding</keyword>
<evidence type="ECO:0000256" key="3">
    <source>
        <dbReference type="ARBA" id="ARBA00022801"/>
    </source>
</evidence>
<keyword evidence="4" id="KW-0342">GTP-binding</keyword>
<dbReference type="PANTHER" id="PTHR42908:SF3">
    <property type="entry name" value="ELONGATION FACTOR-LIKE GTPASE 1"/>
    <property type="match status" value="1"/>
</dbReference>
<gene>
    <name evidence="7" type="ORF">niasHT_009453</name>
</gene>
<dbReference type="InterPro" id="IPR005225">
    <property type="entry name" value="Small_GTP-bd"/>
</dbReference>
<proteinExistence type="predicted"/>
<dbReference type="Gene3D" id="2.40.30.10">
    <property type="entry name" value="Translation factors"/>
    <property type="match status" value="1"/>
</dbReference>
<dbReference type="GO" id="GO:0005525">
    <property type="term" value="F:GTP binding"/>
    <property type="evidence" value="ECO:0007669"/>
    <property type="project" value="UniProtKB-KW"/>
</dbReference>
<dbReference type="CDD" id="cd04096">
    <property type="entry name" value="eEF2_snRNP_like_C"/>
    <property type="match status" value="1"/>
</dbReference>
<dbReference type="NCBIfam" id="TIGR00231">
    <property type="entry name" value="small_GTP"/>
    <property type="match status" value="1"/>
</dbReference>
<dbReference type="FunFam" id="3.30.70.240:FF:000006">
    <property type="entry name" value="Elongation factor like GTPase 1"/>
    <property type="match status" value="1"/>
</dbReference>
<dbReference type="SUPFAM" id="SSF54211">
    <property type="entry name" value="Ribosomal protein S5 domain 2-like"/>
    <property type="match status" value="1"/>
</dbReference>
<dbReference type="InterPro" id="IPR000795">
    <property type="entry name" value="T_Tr_GTP-bd_dom"/>
</dbReference>
<sequence length="972" mass="108524">MVDVERLKVAFETCSPSSVRNVCIIAHVDHGKTTLADFLVSSNGVISARLAGKLRYMDCREDEQMRGITMKSSSISLLYEPLLLNLIDSPGHVDFVAEVSSAVNLADIAILVVDAVEGVCSQTESLIRQALSCKLDILLVVNKLDRLVVELKMREQEAHRHLQRLLESVNSCLSQAIHGQLLDEDWHTFEQMESLLHFDPSKGNVLFASALYGYAFASEDFADLWTKRIFGQQKIVDKSPNDHREIVKAQLNANLFSSDHFFATNSKQILSGAEQRGKKPLLEQFVLEPLWELHRCALVEGDMDKLRQMAAKLSLPLLKGRRAEEAFTEMMRQWLPLSSAVVRACARMRSAQKAFQTNNRIEQLLPIGCEVGPSLLLSFILCPFLFSFSPSSSSPVIDALRNCDPLDELTLVFCAKAFKVEKHRLSLCRVMSGTLRIGDQLNVLRHSASSEDVWHSVKIGTLFLLMGRELLPVECVPAGRICGVEVSDGRWIGGQTLCSRALAVTEVPRMGWHQKFAEPLVRVTVRPKNAGMAEMEELRSALRQLSVLDSAVRIIEQEDGDLAMLTAGEVHLQKCLEDLKLLGQTEIVVSEPIVPFLETLIPDVRLPFSRILKDHKTECFLRQFSLRITLRAVPLHDQIVELIKQNDKLIDSFVEGAFDSNTRSNLTTFRSQLSLCASDCLSKMKGSWWAKRSVAEIQGLFSRILAFGPSRAKTNILFNGCSEEQKNISCCEGNLSPLDQAVIAGFHLAMSHGPLCDEPMQSVGIVLEGWEEEERVAEGTNGIGTLEVEETVEKCDNAANSLAGAQLQGQLISAIRQTCRAALKKHIGSLRLLAALYRCAVQTPTQSLGKVQTVLAQKRAKVLSEEFNELTGLFEVVSLLPVIESFHFCEDLRKRTSGTASAQLEFSCWQLIEEDPFWQPTTEEEVEEFGSRGFEKNPARIYVDTVRRRKGLPVEEVIVVSAEKQRNLKRNK</sequence>
<dbReference type="InterPro" id="IPR014721">
    <property type="entry name" value="Ribsml_uS5_D2-typ_fold_subgr"/>
</dbReference>
<dbReference type="SUPFAM" id="SSF52540">
    <property type="entry name" value="P-loop containing nucleoside triphosphate hydrolases"/>
    <property type="match status" value="1"/>
</dbReference>
<organism evidence="7 8">
    <name type="scientific">Heterodera trifolii</name>
    <dbReference type="NCBI Taxonomy" id="157864"/>
    <lineage>
        <taxon>Eukaryota</taxon>
        <taxon>Metazoa</taxon>
        <taxon>Ecdysozoa</taxon>
        <taxon>Nematoda</taxon>
        <taxon>Chromadorea</taxon>
        <taxon>Rhabditida</taxon>
        <taxon>Tylenchina</taxon>
        <taxon>Tylenchomorpha</taxon>
        <taxon>Tylenchoidea</taxon>
        <taxon>Heteroderidae</taxon>
        <taxon>Heteroderinae</taxon>
        <taxon>Heterodera</taxon>
    </lineage>
</organism>
<dbReference type="SUPFAM" id="SSF54980">
    <property type="entry name" value="EF-G C-terminal domain-like"/>
    <property type="match status" value="2"/>
</dbReference>
<dbReference type="InterPro" id="IPR056752">
    <property type="entry name" value="EFL1"/>
</dbReference>
<dbReference type="Proteomes" id="UP001620626">
    <property type="component" value="Unassembled WGS sequence"/>
</dbReference>
<dbReference type="InterPro" id="IPR027417">
    <property type="entry name" value="P-loop_NTPase"/>
</dbReference>
<dbReference type="Pfam" id="PF00679">
    <property type="entry name" value="EFG_C"/>
    <property type="match status" value="1"/>
</dbReference>
<reference evidence="7 8" key="1">
    <citation type="submission" date="2024-10" db="EMBL/GenBank/DDBJ databases">
        <authorList>
            <person name="Kim D."/>
        </authorList>
    </citation>
    <scope>NUCLEOTIDE SEQUENCE [LARGE SCALE GENOMIC DNA]</scope>
    <source>
        <strain evidence="7">BH-2024</strain>
    </source>
</reference>
<dbReference type="InterPro" id="IPR035647">
    <property type="entry name" value="EFG_III/V"/>
</dbReference>
<dbReference type="Gene3D" id="3.30.70.240">
    <property type="match status" value="1"/>
</dbReference>
<keyword evidence="8" id="KW-1185">Reference proteome</keyword>
<evidence type="ECO:0000313" key="7">
    <source>
        <dbReference type="EMBL" id="KAL3125924.1"/>
    </source>
</evidence>
<dbReference type="Gene3D" id="3.40.50.300">
    <property type="entry name" value="P-loop containing nucleotide triphosphate hydrolases"/>
    <property type="match status" value="1"/>
</dbReference>
<evidence type="ECO:0000256" key="4">
    <source>
        <dbReference type="ARBA" id="ARBA00023134"/>
    </source>
</evidence>
<evidence type="ECO:0000313" key="8">
    <source>
        <dbReference type="Proteomes" id="UP001620626"/>
    </source>
</evidence>
<accession>A0ABD2MEH8</accession>
<dbReference type="EMBL" id="JBICBT010000016">
    <property type="protein sequence ID" value="KAL3125924.1"/>
    <property type="molecule type" value="Genomic_DNA"/>
</dbReference>
<dbReference type="InterPro" id="IPR000640">
    <property type="entry name" value="EFG_V-like"/>
</dbReference>
<dbReference type="SMART" id="SM00838">
    <property type="entry name" value="EFG_C"/>
    <property type="match status" value="1"/>
</dbReference>
<dbReference type="Gene3D" id="3.30.230.10">
    <property type="match status" value="1"/>
</dbReference>
<dbReference type="GO" id="GO:0003924">
    <property type="term" value="F:GTPase activity"/>
    <property type="evidence" value="ECO:0007669"/>
    <property type="project" value="UniProtKB-ARBA"/>
</dbReference>
<dbReference type="InterPro" id="IPR009000">
    <property type="entry name" value="Transl_B-barrel_sf"/>
</dbReference>
<keyword evidence="1" id="KW-0690">Ribosome biogenesis</keyword>
<evidence type="ECO:0000259" key="6">
    <source>
        <dbReference type="PROSITE" id="PS51722"/>
    </source>
</evidence>
<dbReference type="PRINTS" id="PR00315">
    <property type="entry name" value="ELONGATNFCT"/>
</dbReference>
<dbReference type="PROSITE" id="PS51722">
    <property type="entry name" value="G_TR_2"/>
    <property type="match status" value="1"/>
</dbReference>
<dbReference type="Pfam" id="PF00009">
    <property type="entry name" value="GTP_EFTU"/>
    <property type="match status" value="1"/>
</dbReference>
<dbReference type="FunFam" id="3.30.70.870:FF:000002">
    <property type="entry name" value="Translation elongation factor 2"/>
    <property type="match status" value="1"/>
</dbReference>
<evidence type="ECO:0000256" key="2">
    <source>
        <dbReference type="ARBA" id="ARBA00022741"/>
    </source>
</evidence>
<name>A0ABD2MEH8_9BILA</name>
<evidence type="ECO:0000256" key="5">
    <source>
        <dbReference type="ARBA" id="ARBA00081809"/>
    </source>
</evidence>
<dbReference type="Gene3D" id="3.30.70.870">
    <property type="entry name" value="Elongation Factor G (Translational Gtpase), domain 3"/>
    <property type="match status" value="1"/>
</dbReference>
<protein>
    <recommendedName>
        <fullName evidence="5">Elongation factor-like 1</fullName>
    </recommendedName>
</protein>
<dbReference type="GO" id="GO:0042256">
    <property type="term" value="P:cytosolic ribosome assembly"/>
    <property type="evidence" value="ECO:0007669"/>
    <property type="project" value="UniProtKB-ARBA"/>
</dbReference>
<keyword evidence="3" id="KW-0378">Hydrolase</keyword>
<feature type="domain" description="Tr-type G" evidence="6">
    <location>
        <begin position="17"/>
        <end position="234"/>
    </location>
</feature>
<dbReference type="SUPFAM" id="SSF50447">
    <property type="entry name" value="Translation proteins"/>
    <property type="match status" value="1"/>
</dbReference>
<dbReference type="AlphaFoldDB" id="A0ABD2MEH8"/>
<dbReference type="InterPro" id="IPR020568">
    <property type="entry name" value="Ribosomal_Su5_D2-typ_SF"/>
</dbReference>
<comment type="caution">
    <text evidence="7">The sequence shown here is derived from an EMBL/GenBank/DDBJ whole genome shotgun (WGS) entry which is preliminary data.</text>
</comment>
<dbReference type="Pfam" id="PF25118">
    <property type="entry name" value="EFL1"/>
    <property type="match status" value="1"/>
</dbReference>